<reference evidence="2" key="1">
    <citation type="submission" date="2022-11" db="EMBL/GenBank/DDBJ databases">
        <title>Minimal conservation of predation-associated metabolite biosynthetic gene clusters underscores biosynthetic potential of Myxococcota including descriptions for ten novel species: Archangium lansinium sp. nov., Myxococcus landrumus sp. nov., Nannocystis bai.</title>
        <authorList>
            <person name="Ahearne A."/>
            <person name="Stevens C."/>
            <person name="Phillips K."/>
        </authorList>
    </citation>
    <scope>NUCLEOTIDE SEQUENCE</scope>
    <source>
        <strain evidence="2">Na p29</strain>
    </source>
</reference>
<feature type="transmembrane region" description="Helical" evidence="1">
    <location>
        <begin position="45"/>
        <end position="62"/>
    </location>
</feature>
<organism evidence="2 3">
    <name type="scientific">Nannocystis pusilla</name>
    <dbReference type="NCBI Taxonomy" id="889268"/>
    <lineage>
        <taxon>Bacteria</taxon>
        <taxon>Pseudomonadati</taxon>
        <taxon>Myxococcota</taxon>
        <taxon>Polyangia</taxon>
        <taxon>Nannocystales</taxon>
        <taxon>Nannocystaceae</taxon>
        <taxon>Nannocystis</taxon>
    </lineage>
</organism>
<sequence length="138" mass="14957">MHARGTSSMEKLVRICALFNASMIAAFLIPGFLPLLGIVPPPSPFWLWLPSLLALFSALVLWLSATDLRRYGTFPYWSGWSRIGFFVLAFSLDFPATAGRIVALIAVVDIVLGLACVLGLPRATGRTPLQLLIGRGAD</sequence>
<gene>
    <name evidence="2" type="ORF">OV079_49830</name>
</gene>
<evidence type="ECO:0000313" key="3">
    <source>
        <dbReference type="Proteomes" id="UP001150924"/>
    </source>
</evidence>
<keyword evidence="1" id="KW-1133">Transmembrane helix</keyword>
<accession>A0A9X3F1B7</accession>
<keyword evidence="1" id="KW-0472">Membrane</keyword>
<feature type="transmembrane region" description="Helical" evidence="1">
    <location>
        <begin position="98"/>
        <end position="120"/>
    </location>
</feature>
<name>A0A9X3F1B7_9BACT</name>
<dbReference type="Proteomes" id="UP001150924">
    <property type="component" value="Unassembled WGS sequence"/>
</dbReference>
<feature type="transmembrane region" description="Helical" evidence="1">
    <location>
        <begin position="74"/>
        <end position="92"/>
    </location>
</feature>
<dbReference type="RefSeq" id="WP_267777499.1">
    <property type="nucleotide sequence ID" value="NZ_JAPNKE010000002.1"/>
</dbReference>
<dbReference type="EMBL" id="JAPNKE010000002">
    <property type="protein sequence ID" value="MCY1013500.1"/>
    <property type="molecule type" value="Genomic_DNA"/>
</dbReference>
<comment type="caution">
    <text evidence="2">The sequence shown here is derived from an EMBL/GenBank/DDBJ whole genome shotgun (WGS) entry which is preliminary data.</text>
</comment>
<dbReference type="AlphaFoldDB" id="A0A9X3F1B7"/>
<keyword evidence="3" id="KW-1185">Reference proteome</keyword>
<feature type="transmembrane region" description="Helical" evidence="1">
    <location>
        <begin position="12"/>
        <end position="33"/>
    </location>
</feature>
<keyword evidence="1" id="KW-0812">Transmembrane</keyword>
<proteinExistence type="predicted"/>
<protein>
    <submittedName>
        <fullName evidence="2">Uncharacterized protein</fullName>
    </submittedName>
</protein>
<evidence type="ECO:0000313" key="2">
    <source>
        <dbReference type="EMBL" id="MCY1013500.1"/>
    </source>
</evidence>
<evidence type="ECO:0000256" key="1">
    <source>
        <dbReference type="SAM" id="Phobius"/>
    </source>
</evidence>